<dbReference type="EMBL" id="QVQT01000004">
    <property type="protein sequence ID" value="RFU16148.1"/>
    <property type="molecule type" value="Genomic_DNA"/>
</dbReference>
<feature type="transmembrane region" description="Helical" evidence="5">
    <location>
        <begin position="183"/>
        <end position="201"/>
    </location>
</feature>
<keyword evidence="4 5" id="KW-0472">Membrane</keyword>
<dbReference type="GO" id="GO:0022857">
    <property type="term" value="F:transmembrane transporter activity"/>
    <property type="evidence" value="ECO:0007669"/>
    <property type="project" value="InterPro"/>
</dbReference>
<sequence>MPEEESAAALSAAEYAPPPSSHRRWRIAVLLGIGVLINFFDRVNLSVSQAALRDAFGITALTFGFLSSAYSWTYAALQIPVGVFLDRFGVKSIGRISTFLWSLASFAAAIAPGIGTFLGARLLLGVGEASTFPSNAKAVGYWFPESERSFATSINDAAAKFASAIGVPILGVLLIHFGWRWSFAFTGILSFAYFLLFWHVYRNPGDDAELTQAERQFILRGKAQPESATRDYNGAPLLYLIRQPQVIGASIGFAAYNYGFYLLLTWLPSYLSMSLHVDLLHSVLYTSVPWLIATFTDLFVGGWLVDTLIRRGCRPWLVRQSVLVLGMAFGAGLFGAGFAHTPGRALFWISLSIGGLGAMAPVGWSIPSLISPRESVGRIGGIMNFVTQISAISAPIITGWFAQRHNFRGAFTVAAVVLAIGIAGYVLFLGKMRLIPEPVHASVSGADL</sequence>
<feature type="transmembrane region" description="Helical" evidence="5">
    <location>
        <begin position="321"/>
        <end position="339"/>
    </location>
</feature>
<comment type="subcellular location">
    <subcellularLocation>
        <location evidence="1">Membrane</location>
        <topology evidence="1">Multi-pass membrane protein</topology>
    </subcellularLocation>
</comment>
<dbReference type="OrthoDB" id="6360at2"/>
<evidence type="ECO:0000256" key="4">
    <source>
        <dbReference type="ARBA" id="ARBA00023136"/>
    </source>
</evidence>
<proteinExistence type="predicted"/>
<feature type="transmembrane region" description="Helical" evidence="5">
    <location>
        <begin position="287"/>
        <end position="309"/>
    </location>
</feature>
<dbReference type="Proteomes" id="UP000264702">
    <property type="component" value="Unassembled WGS sequence"/>
</dbReference>
<comment type="caution">
    <text evidence="7">The sequence shown here is derived from an EMBL/GenBank/DDBJ whole genome shotgun (WGS) entry which is preliminary data.</text>
</comment>
<evidence type="ECO:0000313" key="7">
    <source>
        <dbReference type="EMBL" id="RFU16148.1"/>
    </source>
</evidence>
<evidence type="ECO:0000256" key="3">
    <source>
        <dbReference type="ARBA" id="ARBA00022989"/>
    </source>
</evidence>
<feature type="transmembrane region" description="Helical" evidence="5">
    <location>
        <begin position="99"/>
        <end position="124"/>
    </location>
</feature>
<keyword evidence="2 5" id="KW-0812">Transmembrane</keyword>
<dbReference type="Pfam" id="PF07690">
    <property type="entry name" value="MFS_1"/>
    <property type="match status" value="1"/>
</dbReference>
<dbReference type="CDD" id="cd17319">
    <property type="entry name" value="MFS_ExuT_GudP_like"/>
    <property type="match status" value="1"/>
</dbReference>
<dbReference type="InterPro" id="IPR036259">
    <property type="entry name" value="MFS_trans_sf"/>
</dbReference>
<gene>
    <name evidence="7" type="ORF">D0Y96_12075</name>
</gene>
<dbReference type="Gene3D" id="1.20.1250.20">
    <property type="entry name" value="MFS general substrate transporter like domains"/>
    <property type="match status" value="2"/>
</dbReference>
<evidence type="ECO:0000313" key="8">
    <source>
        <dbReference type="Proteomes" id="UP000264702"/>
    </source>
</evidence>
<keyword evidence="8" id="KW-1185">Reference proteome</keyword>
<feature type="transmembrane region" description="Helical" evidence="5">
    <location>
        <begin position="55"/>
        <end position="79"/>
    </location>
</feature>
<dbReference type="RefSeq" id="WP_117300210.1">
    <property type="nucleotide sequence ID" value="NZ_QVQT02000004.1"/>
</dbReference>
<evidence type="ECO:0000259" key="6">
    <source>
        <dbReference type="PROSITE" id="PS50850"/>
    </source>
</evidence>
<dbReference type="GO" id="GO:0016020">
    <property type="term" value="C:membrane"/>
    <property type="evidence" value="ECO:0007669"/>
    <property type="project" value="UniProtKB-SubCell"/>
</dbReference>
<dbReference type="PROSITE" id="PS50850">
    <property type="entry name" value="MFS"/>
    <property type="match status" value="1"/>
</dbReference>
<dbReference type="PANTHER" id="PTHR11662">
    <property type="entry name" value="SOLUTE CARRIER FAMILY 17"/>
    <property type="match status" value="1"/>
</dbReference>
<dbReference type="InterPro" id="IPR020846">
    <property type="entry name" value="MFS_dom"/>
</dbReference>
<dbReference type="AlphaFoldDB" id="A0A372IMQ1"/>
<evidence type="ECO:0000256" key="1">
    <source>
        <dbReference type="ARBA" id="ARBA00004141"/>
    </source>
</evidence>
<feature type="transmembrane region" description="Helical" evidence="5">
    <location>
        <begin position="382"/>
        <end position="401"/>
    </location>
</feature>
<keyword evidence="3 5" id="KW-1133">Transmembrane helix</keyword>
<dbReference type="InterPro" id="IPR011701">
    <property type="entry name" value="MFS"/>
</dbReference>
<evidence type="ECO:0000256" key="2">
    <source>
        <dbReference type="ARBA" id="ARBA00022692"/>
    </source>
</evidence>
<feature type="transmembrane region" description="Helical" evidence="5">
    <location>
        <begin position="246"/>
        <end position="267"/>
    </location>
</feature>
<organism evidence="7 8">
    <name type="scientific">Paracidobacterium acidisoli</name>
    <dbReference type="NCBI Taxonomy" id="2303751"/>
    <lineage>
        <taxon>Bacteria</taxon>
        <taxon>Pseudomonadati</taxon>
        <taxon>Acidobacteriota</taxon>
        <taxon>Terriglobia</taxon>
        <taxon>Terriglobales</taxon>
        <taxon>Acidobacteriaceae</taxon>
        <taxon>Paracidobacterium</taxon>
    </lineage>
</organism>
<name>A0A372IMQ1_9BACT</name>
<feature type="domain" description="Major facilitator superfamily (MFS) profile" evidence="6">
    <location>
        <begin position="27"/>
        <end position="433"/>
    </location>
</feature>
<protein>
    <submittedName>
        <fullName evidence="7">MFS transporter</fullName>
    </submittedName>
</protein>
<dbReference type="PANTHER" id="PTHR11662:SF399">
    <property type="entry name" value="FI19708P1-RELATED"/>
    <property type="match status" value="1"/>
</dbReference>
<dbReference type="InterPro" id="IPR050382">
    <property type="entry name" value="MFS_Na/Anion_cotransporter"/>
</dbReference>
<reference evidence="7 8" key="1">
    <citation type="submission" date="2018-08" db="EMBL/GenBank/DDBJ databases">
        <title>Acidipila sp. 4G-K13, an acidobacterium isolated from forest soil.</title>
        <authorList>
            <person name="Gao Z.-H."/>
            <person name="Qiu L.-H."/>
        </authorList>
    </citation>
    <scope>NUCLEOTIDE SEQUENCE [LARGE SCALE GENOMIC DNA]</scope>
    <source>
        <strain evidence="7 8">4G-K13</strain>
    </source>
</reference>
<feature type="transmembrane region" description="Helical" evidence="5">
    <location>
        <begin position="407"/>
        <end position="428"/>
    </location>
</feature>
<dbReference type="SUPFAM" id="SSF103473">
    <property type="entry name" value="MFS general substrate transporter"/>
    <property type="match status" value="1"/>
</dbReference>
<feature type="transmembrane region" description="Helical" evidence="5">
    <location>
        <begin position="345"/>
        <end position="370"/>
    </location>
</feature>
<evidence type="ECO:0000256" key="5">
    <source>
        <dbReference type="SAM" id="Phobius"/>
    </source>
</evidence>
<accession>A0A372IMQ1</accession>